<evidence type="ECO:0008006" key="3">
    <source>
        <dbReference type="Google" id="ProtNLM"/>
    </source>
</evidence>
<protein>
    <recommendedName>
        <fullName evidence="3">DNA-binding protein</fullName>
    </recommendedName>
</protein>
<gene>
    <name evidence="1" type="ORF">KS419_20125</name>
</gene>
<evidence type="ECO:0000313" key="1">
    <source>
        <dbReference type="EMBL" id="MBU9714046.1"/>
    </source>
</evidence>
<dbReference type="RefSeq" id="WP_217068343.1">
    <property type="nucleotide sequence ID" value="NZ_JAHQCS010000161.1"/>
</dbReference>
<comment type="caution">
    <text evidence="1">The sequence shown here is derived from an EMBL/GenBank/DDBJ whole genome shotgun (WGS) entry which is preliminary data.</text>
</comment>
<sequence>MYSKEELQRMSKRIEEDMKEKELEIDDGKKYLSSANLEIKCTHCSHDYFHKSKALLNTRGMTYFNLDWLNETATTLICDKCGNILWFGKEVYSIEEKKA</sequence>
<dbReference type="EMBL" id="JAHQCS010000161">
    <property type="protein sequence ID" value="MBU9714046.1"/>
    <property type="molecule type" value="Genomic_DNA"/>
</dbReference>
<proteinExistence type="predicted"/>
<accession>A0ABS6JK38</accession>
<name>A0ABS6JK38_9BACI</name>
<keyword evidence="2" id="KW-1185">Reference proteome</keyword>
<reference evidence="1 2" key="1">
    <citation type="submission" date="2021-06" db="EMBL/GenBank/DDBJ databases">
        <title>Bacillus sp. RD4P76, an endophyte from a halophyte.</title>
        <authorList>
            <person name="Sun J.-Q."/>
        </authorList>
    </citation>
    <scope>NUCLEOTIDE SEQUENCE [LARGE SCALE GENOMIC DNA]</scope>
    <source>
        <strain evidence="1 2">CGMCC 1.15917</strain>
    </source>
</reference>
<evidence type="ECO:0000313" key="2">
    <source>
        <dbReference type="Proteomes" id="UP000784880"/>
    </source>
</evidence>
<organism evidence="1 2">
    <name type="scientific">Evansella tamaricis</name>
    <dbReference type="NCBI Taxonomy" id="2069301"/>
    <lineage>
        <taxon>Bacteria</taxon>
        <taxon>Bacillati</taxon>
        <taxon>Bacillota</taxon>
        <taxon>Bacilli</taxon>
        <taxon>Bacillales</taxon>
        <taxon>Bacillaceae</taxon>
        <taxon>Evansella</taxon>
    </lineage>
</organism>
<dbReference type="Proteomes" id="UP000784880">
    <property type="component" value="Unassembled WGS sequence"/>
</dbReference>